<dbReference type="RefSeq" id="WP_045249149.1">
    <property type="nucleotide sequence ID" value="NZ_CBFSJS010000015.1"/>
</dbReference>
<evidence type="ECO:0000313" key="4">
    <source>
        <dbReference type="Proteomes" id="UP000033448"/>
    </source>
</evidence>
<evidence type="ECO:0000313" key="2">
    <source>
        <dbReference type="EMBL" id="KJL28600.1"/>
    </source>
</evidence>
<accession>A0A0F0L8H0</accession>
<reference evidence="3" key="3">
    <citation type="submission" date="2016-10" db="EMBL/GenBank/DDBJ databases">
        <authorList>
            <person name="de Groot N.N."/>
        </authorList>
    </citation>
    <scope>NUCLEOTIDE SEQUENCE [LARGE SCALE GENOMIC DNA]</scope>
    <source>
        <strain evidence="3">CL127</strain>
    </source>
</reference>
<keyword evidence="1" id="KW-0472">Membrane</keyword>
<proteinExistence type="predicted"/>
<dbReference type="EMBL" id="FOYR01000002">
    <property type="protein sequence ID" value="SFR55026.1"/>
    <property type="molecule type" value="Genomic_DNA"/>
</dbReference>
<keyword evidence="4" id="KW-1185">Reference proteome</keyword>
<keyword evidence="1" id="KW-1133">Transmembrane helix</keyword>
<keyword evidence="1" id="KW-0812">Transmembrane</keyword>
<dbReference type="Proteomes" id="UP000033448">
    <property type="component" value="Unassembled WGS sequence"/>
</dbReference>
<protein>
    <submittedName>
        <fullName evidence="2">Uncharacterized protein</fullName>
    </submittedName>
</protein>
<evidence type="ECO:0000313" key="3">
    <source>
        <dbReference type="EMBL" id="SFR55026.1"/>
    </source>
</evidence>
<reference evidence="5" key="2">
    <citation type="submission" date="2016-10" db="EMBL/GenBank/DDBJ databases">
        <authorList>
            <person name="Varghese N."/>
            <person name="Submissions S."/>
        </authorList>
    </citation>
    <scope>NUCLEOTIDE SEQUENCE [LARGE SCALE GENOMIC DNA]</scope>
    <source>
        <strain evidence="5">CL127</strain>
    </source>
</reference>
<dbReference type="AlphaFoldDB" id="A0A0F0L8H0"/>
<dbReference type="Proteomes" id="UP000198877">
    <property type="component" value="Unassembled WGS sequence"/>
</dbReference>
<sequence length="86" mass="9473">MSVIEATAVLHNGIAGAMAAGEERVRRLLLVRRDSYVWLIIIAIAIVIALGLMTAWFVYCRNEGGWPALDMPSWTSGGTWKMYCAS</sequence>
<dbReference type="EMBL" id="JYIT01000050">
    <property type="protein sequence ID" value="KJL28600.1"/>
    <property type="molecule type" value="Genomic_DNA"/>
</dbReference>
<gene>
    <name evidence="2" type="ORF">RL72_00406</name>
    <name evidence="3" type="ORF">SAMN04488591_1916</name>
</gene>
<organism evidence="2 4">
    <name type="scientific">Microbacterium azadirachtae</name>
    <dbReference type="NCBI Taxonomy" id="582680"/>
    <lineage>
        <taxon>Bacteria</taxon>
        <taxon>Bacillati</taxon>
        <taxon>Actinomycetota</taxon>
        <taxon>Actinomycetes</taxon>
        <taxon>Micrococcales</taxon>
        <taxon>Microbacteriaceae</taxon>
        <taxon>Microbacterium</taxon>
    </lineage>
</organism>
<dbReference type="OrthoDB" id="5126125at2"/>
<evidence type="ECO:0000313" key="5">
    <source>
        <dbReference type="Proteomes" id="UP000198877"/>
    </source>
</evidence>
<name>A0A0F0L8H0_9MICO</name>
<dbReference type="PATRIC" id="fig|582680.7.peg.421"/>
<feature type="transmembrane region" description="Helical" evidence="1">
    <location>
        <begin position="36"/>
        <end position="59"/>
    </location>
</feature>
<accession>A0A1I6HKR4</accession>
<reference evidence="2 4" key="1">
    <citation type="submission" date="2015-02" db="EMBL/GenBank/DDBJ databases">
        <title>Draft genome sequences of ten Microbacterium spp. with emphasis on heavy metal contaminated environments.</title>
        <authorList>
            <person name="Corretto E."/>
        </authorList>
    </citation>
    <scope>NUCLEOTIDE SEQUENCE [LARGE SCALE GENOMIC DNA]</scope>
    <source>
        <strain evidence="2 4">DSM 23848</strain>
    </source>
</reference>
<evidence type="ECO:0000256" key="1">
    <source>
        <dbReference type="SAM" id="Phobius"/>
    </source>
</evidence>